<dbReference type="PROSITE" id="PS51725">
    <property type="entry name" value="ABM"/>
    <property type="match status" value="1"/>
</dbReference>
<keyword evidence="2" id="KW-0503">Monooxygenase</keyword>
<dbReference type="SUPFAM" id="SSF54909">
    <property type="entry name" value="Dimeric alpha+beta barrel"/>
    <property type="match status" value="1"/>
</dbReference>
<gene>
    <name evidence="2" type="ORF">GTS_26630</name>
</gene>
<sequence>MVSEGPFRVMLQMRIRPGMEQEFERVWREIGDAVTSHPANLGQWLARGEDGVYYIVSDWVDEPRFREFETSERHLNHRQKLHPYRSGGSMTTMRVVAHLPGSAEPGHTHQEWEAAR</sequence>
<name>A0A4D4J7N3_9PSEU</name>
<protein>
    <submittedName>
        <fullName evidence="2">Antibiotic biosynthesis monooxygenase</fullName>
    </submittedName>
</protein>
<dbReference type="Proteomes" id="UP000298860">
    <property type="component" value="Unassembled WGS sequence"/>
</dbReference>
<organism evidence="2 3">
    <name type="scientific">Gandjariella thermophila</name>
    <dbReference type="NCBI Taxonomy" id="1931992"/>
    <lineage>
        <taxon>Bacteria</taxon>
        <taxon>Bacillati</taxon>
        <taxon>Actinomycetota</taxon>
        <taxon>Actinomycetes</taxon>
        <taxon>Pseudonocardiales</taxon>
        <taxon>Pseudonocardiaceae</taxon>
        <taxon>Gandjariella</taxon>
    </lineage>
</organism>
<reference evidence="3" key="1">
    <citation type="submission" date="2019-04" db="EMBL/GenBank/DDBJ databases">
        <title>Draft genome sequence of Pseudonocardiaceae bacterium SL3-2-4.</title>
        <authorList>
            <person name="Ningsih F."/>
            <person name="Yokota A."/>
            <person name="Sakai Y."/>
            <person name="Nanatani K."/>
            <person name="Yabe S."/>
            <person name="Oetari A."/>
            <person name="Sjamsuridzal W."/>
        </authorList>
    </citation>
    <scope>NUCLEOTIDE SEQUENCE [LARGE SCALE GENOMIC DNA]</scope>
    <source>
        <strain evidence="3">SL3-2-4</strain>
    </source>
</reference>
<feature type="domain" description="ABM" evidence="1">
    <location>
        <begin position="7"/>
        <end position="93"/>
    </location>
</feature>
<dbReference type="EMBL" id="BJFL01000011">
    <property type="protein sequence ID" value="GDY31030.1"/>
    <property type="molecule type" value="Genomic_DNA"/>
</dbReference>
<dbReference type="Gene3D" id="3.30.70.100">
    <property type="match status" value="1"/>
</dbReference>
<evidence type="ECO:0000259" key="1">
    <source>
        <dbReference type="PROSITE" id="PS51725"/>
    </source>
</evidence>
<evidence type="ECO:0000313" key="2">
    <source>
        <dbReference type="EMBL" id="GDY31030.1"/>
    </source>
</evidence>
<dbReference type="InterPro" id="IPR007138">
    <property type="entry name" value="ABM_dom"/>
</dbReference>
<keyword evidence="3" id="KW-1185">Reference proteome</keyword>
<dbReference type="OrthoDB" id="3536734at2"/>
<dbReference type="GO" id="GO:0004497">
    <property type="term" value="F:monooxygenase activity"/>
    <property type="evidence" value="ECO:0007669"/>
    <property type="project" value="UniProtKB-KW"/>
</dbReference>
<dbReference type="InterPro" id="IPR011008">
    <property type="entry name" value="Dimeric_a/b-barrel"/>
</dbReference>
<evidence type="ECO:0000313" key="3">
    <source>
        <dbReference type="Proteomes" id="UP000298860"/>
    </source>
</evidence>
<comment type="caution">
    <text evidence="2">The sequence shown here is derived from an EMBL/GenBank/DDBJ whole genome shotgun (WGS) entry which is preliminary data.</text>
</comment>
<proteinExistence type="predicted"/>
<dbReference type="Pfam" id="PF03992">
    <property type="entry name" value="ABM"/>
    <property type="match status" value="1"/>
</dbReference>
<dbReference type="AlphaFoldDB" id="A0A4D4J7N3"/>
<keyword evidence="2" id="KW-0560">Oxidoreductase</keyword>
<accession>A0A4D4J7N3</accession>